<dbReference type="Gene3D" id="3.30.572.10">
    <property type="entry name" value="Thymidylate synthase/dCMP hydroxymethylase domain"/>
    <property type="match status" value="1"/>
</dbReference>
<accession>A0A090DH63</accession>
<dbReference type="InterPro" id="IPR036926">
    <property type="entry name" value="Thymidate_synth/dCMP_Mease_sf"/>
</dbReference>
<feature type="signal peptide" evidence="1">
    <location>
        <begin position="1"/>
        <end position="24"/>
    </location>
</feature>
<reference evidence="3" key="1">
    <citation type="submission" date="2014-08" db="EMBL/GenBank/DDBJ databases">
        <authorList>
            <person name="Moulin L."/>
        </authorList>
    </citation>
    <scope>NUCLEOTIDE SEQUENCE [LARGE SCALE GENOMIC DNA]</scope>
</reference>
<evidence type="ECO:0000256" key="1">
    <source>
        <dbReference type="SAM" id="SignalP"/>
    </source>
</evidence>
<name>A0A090DH63_MESPL</name>
<dbReference type="Proteomes" id="UP000045285">
    <property type="component" value="Unassembled WGS sequence"/>
</dbReference>
<dbReference type="EMBL" id="CCMZ01000004">
    <property type="protein sequence ID" value="CDX12604.1"/>
    <property type="molecule type" value="Genomic_DNA"/>
</dbReference>
<organism evidence="2 3">
    <name type="scientific">Mesorhizobium plurifarium</name>
    <dbReference type="NCBI Taxonomy" id="69974"/>
    <lineage>
        <taxon>Bacteria</taxon>
        <taxon>Pseudomonadati</taxon>
        <taxon>Pseudomonadota</taxon>
        <taxon>Alphaproteobacteria</taxon>
        <taxon>Hyphomicrobiales</taxon>
        <taxon>Phyllobacteriaceae</taxon>
        <taxon>Mesorhizobium</taxon>
    </lineage>
</organism>
<feature type="chain" id="PRO_5001853839" description="Thymidylate synthase" evidence="1">
    <location>
        <begin position="25"/>
        <end position="258"/>
    </location>
</feature>
<evidence type="ECO:0008006" key="4">
    <source>
        <dbReference type="Google" id="ProtNLM"/>
    </source>
</evidence>
<evidence type="ECO:0000313" key="2">
    <source>
        <dbReference type="EMBL" id="CDX12604.1"/>
    </source>
</evidence>
<sequence>MYLPIKTQPSCASAWLAAVTAVNATGGSHDAQNVIVDVADPSVMSAADLEVITLVDQYLREHGRYPIETVANTIFPRSLFLRHKAPTFYDVYRAKVLPRIKKGDWGRYFDRMITFPLQKKGKFINPLDEMVAKMRDQVASGRCFRNVYEITIYDPIRDAGPLMNRQCLSFLSFKLTDGPQRKLLLTAMYRNHYYVERLLGNLIGLGRLMKFVADEVKVGVGSLTIVSTHAVVDCPGDREGLNDLLEEARATGSMKEAA</sequence>
<dbReference type="AlphaFoldDB" id="A0A090DH63"/>
<evidence type="ECO:0000313" key="3">
    <source>
        <dbReference type="Proteomes" id="UP000045285"/>
    </source>
</evidence>
<keyword evidence="3" id="KW-1185">Reference proteome</keyword>
<protein>
    <recommendedName>
        <fullName evidence="4">Thymidylate synthase</fullName>
    </recommendedName>
</protein>
<gene>
    <name evidence="2" type="ORF">MPL3356_120069</name>
</gene>
<keyword evidence="1" id="KW-0732">Signal</keyword>
<proteinExistence type="predicted"/>